<dbReference type="SMART" id="SM00884">
    <property type="entry name" value="Cullin_Nedd8"/>
    <property type="match status" value="1"/>
</dbReference>
<dbReference type="InterPro" id="IPR019559">
    <property type="entry name" value="Cullin_neddylation_domain"/>
</dbReference>
<feature type="compositionally biased region" description="Polar residues" evidence="1">
    <location>
        <begin position="209"/>
        <end position="219"/>
    </location>
</feature>
<accession>G0U6Y3</accession>
<dbReference type="InterPro" id="IPR036390">
    <property type="entry name" value="WH_DNA-bd_sf"/>
</dbReference>
<organism evidence="3">
    <name type="scientific">Trypanosoma vivax (strain Y486)</name>
    <dbReference type="NCBI Taxonomy" id="1055687"/>
    <lineage>
        <taxon>Eukaryota</taxon>
        <taxon>Discoba</taxon>
        <taxon>Euglenozoa</taxon>
        <taxon>Kinetoplastea</taxon>
        <taxon>Metakinetoplastina</taxon>
        <taxon>Trypanosomatida</taxon>
        <taxon>Trypanosomatidae</taxon>
        <taxon>Trypanosoma</taxon>
        <taxon>Duttonella</taxon>
    </lineage>
</organism>
<gene>
    <name evidence="3" type="ORF">TVY486_1006870</name>
</gene>
<dbReference type="VEuPathDB" id="TriTrypDB:TvY486_1006870"/>
<dbReference type="Pfam" id="PF10557">
    <property type="entry name" value="Cullin_Nedd8"/>
    <property type="match status" value="1"/>
</dbReference>
<dbReference type="PANTHER" id="PTHR11932">
    <property type="entry name" value="CULLIN"/>
    <property type="match status" value="1"/>
</dbReference>
<proteinExistence type="predicted"/>
<dbReference type="SUPFAM" id="SSF46785">
    <property type="entry name" value="Winged helix' DNA-binding domain"/>
    <property type="match status" value="1"/>
</dbReference>
<dbReference type="EMBL" id="HE573026">
    <property type="protein sequence ID" value="CCC51640.1"/>
    <property type="molecule type" value="Genomic_DNA"/>
</dbReference>
<feature type="compositionally biased region" description="Polar residues" evidence="1">
    <location>
        <begin position="925"/>
        <end position="947"/>
    </location>
</feature>
<sequence length="1209" mass="133912">MTEISKLLHWVRGWEVINSGLVRFTRCSHVLFPFLFNAHMNVTRDTPPINSTQVDLAEMEESRSTEGEQIEERDWASPSAEAAELRNLSDLYAQVYAMLSVYVKIGYWSNAVLVQHLLASSVGAWVQQLCSFSGGRLRVPPEDPVIDEMSPSELVWPSEEIETVWERVLRNNYEPWRGGKCVGRPQQLCHCHPTNKEIHNSNRGVNGASYTKHLNCTDSSTDRRSKVTNENLSKGVDRERMGPGDVNGQQEPSSVEEDILFLYTLVTFASHFNRMRWLLKVVFLRLNVEFSDIAWRILRSSVKTILEYNRDTIQDMLCRTAECYVLDSLCDSGMEAPSASDDASGELLLLASRCPCPSCGYCPFGEEDLKRIRRYSFSRISWVFQLMDECGGNESVNSVREHVVHCCKQGGNALAATQLGPLCEQETPDSWCAGQVDGLHKVSGALSTCMNTYTRLRGSLLRLFGATNHCHEDACKRVSAAVRAFFIGFCEKDVLLNFVGKWGLPLWLRACEEEHDRRNDAVTVALHTTQRWDPQTGPSESSNTSIYRPLASTFSQQNDGKGHNGNVNYNLTGRGNYHFNGLRVPLRPGFVMLIFFFSPEVGSLTDIEACLASLVRRHLEFMLRTAQGGSSPQLQAMPQDVYQRCVFFFRLTNQMLEPMASAGCTGASVTLRALRRGMQEFFTAREPSAILTLAGALYAQMAGKSTCSSPGHHDDTSGECSAAKCFETDGNGGTCSSRLEIVDTILEMVALLRSKDLFVDCYCGLLAPRFMSVKDPGELDVDEDVITRLALHLGDSIASQPFALLRDTRIGLAGPLGSPRLVQFGRLPQAGCAAVVFQARVLCGKRWSKYVSVTIKSSEMCKHLDEGHWFSTAMTDAIQAFERDYDASFAVGPTECTEKEPPSRGSWSTVIFGHNALLRTDSRSSDGATASNTRNSHTSPISTAQRTKTLTMIPQRQKRILLWSIGSGSLTIVCHPSLKANEPPQSNNNRSVQVVVPPVGLLVLQALERHGTEAVAASSATSMESPLCTFDFLHRSLPVNVPKSLLGAVLGGFVRNRVVVRTVCNAGQSKPGISQSELINTYSLPQSFSACKKRKVVIDLSNASHHWVPFTQFEAVQSKSNPSTECSSSSVKAVSGIVEVERMKKLEAGVIRVMKTQRSLSHAELFSEVEQLLNAHFVLTAPLLKKCVEQLIERDFIARGDRDTYVYVA</sequence>
<dbReference type="AlphaFoldDB" id="G0U6Y3"/>
<evidence type="ECO:0000313" key="3">
    <source>
        <dbReference type="EMBL" id="CCC51640.1"/>
    </source>
</evidence>
<name>G0U6Y3_TRYVY</name>
<dbReference type="InterPro" id="IPR045093">
    <property type="entry name" value="Cullin"/>
</dbReference>
<feature type="region of interest" description="Disordered" evidence="1">
    <location>
        <begin position="209"/>
        <end position="251"/>
    </location>
</feature>
<dbReference type="Gene3D" id="1.10.10.10">
    <property type="entry name" value="Winged helix-like DNA-binding domain superfamily/Winged helix DNA-binding domain"/>
    <property type="match status" value="1"/>
</dbReference>
<dbReference type="InterPro" id="IPR036317">
    <property type="entry name" value="Cullin_homology_sf"/>
</dbReference>
<evidence type="ECO:0000259" key="2">
    <source>
        <dbReference type="SMART" id="SM00884"/>
    </source>
</evidence>
<reference evidence="3" key="1">
    <citation type="journal article" date="2012" name="Proc. Natl. Acad. Sci. U.S.A.">
        <title>Antigenic diversity is generated by distinct evolutionary mechanisms in African trypanosome species.</title>
        <authorList>
            <person name="Jackson A.P."/>
            <person name="Berry A."/>
            <person name="Aslett M."/>
            <person name="Allison H.C."/>
            <person name="Burton P."/>
            <person name="Vavrova-Anderson J."/>
            <person name="Brown R."/>
            <person name="Browne H."/>
            <person name="Corton N."/>
            <person name="Hauser H."/>
            <person name="Gamble J."/>
            <person name="Gilderthorp R."/>
            <person name="Marcello L."/>
            <person name="McQuillan J."/>
            <person name="Otto T.D."/>
            <person name="Quail M.A."/>
            <person name="Sanders M.J."/>
            <person name="van Tonder A."/>
            <person name="Ginger M.L."/>
            <person name="Field M.C."/>
            <person name="Barry J.D."/>
            <person name="Hertz-Fowler C."/>
            <person name="Berriman M."/>
        </authorList>
    </citation>
    <scope>NUCLEOTIDE SEQUENCE</scope>
    <source>
        <strain evidence="3">Y486</strain>
    </source>
</reference>
<dbReference type="SUPFAM" id="SSF75632">
    <property type="entry name" value="Cullin homology domain"/>
    <property type="match status" value="1"/>
</dbReference>
<dbReference type="InterPro" id="IPR036388">
    <property type="entry name" value="WH-like_DNA-bd_sf"/>
</dbReference>
<feature type="domain" description="Cullin neddylation" evidence="2">
    <location>
        <begin position="1140"/>
        <end position="1205"/>
    </location>
</feature>
<protein>
    <recommendedName>
        <fullName evidence="2">Cullin neddylation domain-containing protein</fullName>
    </recommendedName>
</protein>
<evidence type="ECO:0000256" key="1">
    <source>
        <dbReference type="SAM" id="MobiDB-lite"/>
    </source>
</evidence>
<feature type="region of interest" description="Disordered" evidence="1">
    <location>
        <begin position="921"/>
        <end position="947"/>
    </location>
</feature>